<gene>
    <name evidence="11" type="ORF">FHX39_002749</name>
</gene>
<keyword evidence="2 11" id="KW-0723">Serine/threonine-protein kinase</keyword>
<proteinExistence type="predicted"/>
<dbReference type="InterPro" id="IPR000719">
    <property type="entry name" value="Prot_kinase_dom"/>
</dbReference>
<dbReference type="EMBL" id="JACHZG010000001">
    <property type="protein sequence ID" value="MBB3327805.1"/>
    <property type="molecule type" value="Genomic_DNA"/>
</dbReference>
<comment type="caution">
    <text evidence="11">The sequence shown here is derived from an EMBL/GenBank/DDBJ whole genome shotgun (WGS) entry which is preliminary data.</text>
</comment>
<dbReference type="Gene3D" id="1.10.510.10">
    <property type="entry name" value="Transferase(Phosphotransferase) domain 1"/>
    <property type="match status" value="1"/>
</dbReference>
<dbReference type="GO" id="GO:0004674">
    <property type="term" value="F:protein serine/threonine kinase activity"/>
    <property type="evidence" value="ECO:0007669"/>
    <property type="project" value="UniProtKB-KW"/>
</dbReference>
<evidence type="ECO:0000256" key="7">
    <source>
        <dbReference type="PROSITE-ProRule" id="PRU10141"/>
    </source>
</evidence>
<feature type="domain" description="Protein kinase" evidence="10">
    <location>
        <begin position="16"/>
        <end position="268"/>
    </location>
</feature>
<dbReference type="Gene3D" id="3.30.200.20">
    <property type="entry name" value="Phosphorylase Kinase, domain 1"/>
    <property type="match status" value="1"/>
</dbReference>
<accession>A0A7W5JX11</accession>
<evidence type="ECO:0000313" key="11">
    <source>
        <dbReference type="EMBL" id="MBB3327805.1"/>
    </source>
</evidence>
<keyword evidence="6 7" id="KW-0067">ATP-binding</keyword>
<dbReference type="SUPFAM" id="SSF56112">
    <property type="entry name" value="Protein kinase-like (PK-like)"/>
    <property type="match status" value="1"/>
</dbReference>
<feature type="transmembrane region" description="Helical" evidence="9">
    <location>
        <begin position="344"/>
        <end position="366"/>
    </location>
</feature>
<evidence type="ECO:0000256" key="9">
    <source>
        <dbReference type="SAM" id="Phobius"/>
    </source>
</evidence>
<dbReference type="PROSITE" id="PS00107">
    <property type="entry name" value="PROTEIN_KINASE_ATP"/>
    <property type="match status" value="1"/>
</dbReference>
<evidence type="ECO:0000259" key="10">
    <source>
        <dbReference type="PROSITE" id="PS50011"/>
    </source>
</evidence>
<organism evidence="11 12">
    <name type="scientific">Microlunatus antarcticus</name>
    <dbReference type="NCBI Taxonomy" id="53388"/>
    <lineage>
        <taxon>Bacteria</taxon>
        <taxon>Bacillati</taxon>
        <taxon>Actinomycetota</taxon>
        <taxon>Actinomycetes</taxon>
        <taxon>Propionibacteriales</taxon>
        <taxon>Propionibacteriaceae</taxon>
        <taxon>Microlunatus</taxon>
    </lineage>
</organism>
<keyword evidence="5 11" id="KW-0418">Kinase</keyword>
<keyword evidence="9" id="KW-1133">Transmembrane helix</keyword>
<name>A0A7W5JX11_9ACTN</name>
<dbReference type="PANTHER" id="PTHR43289:SF6">
    <property type="entry name" value="SERINE_THREONINE-PROTEIN KINASE NEKL-3"/>
    <property type="match status" value="1"/>
</dbReference>
<keyword evidence="3" id="KW-0808">Transferase</keyword>
<keyword evidence="12" id="KW-1185">Reference proteome</keyword>
<dbReference type="Proteomes" id="UP000565572">
    <property type="component" value="Unassembled WGS sequence"/>
</dbReference>
<dbReference type="PROSITE" id="PS50011">
    <property type="entry name" value="PROTEIN_KINASE_DOM"/>
    <property type="match status" value="1"/>
</dbReference>
<evidence type="ECO:0000256" key="6">
    <source>
        <dbReference type="ARBA" id="ARBA00022840"/>
    </source>
</evidence>
<evidence type="ECO:0000256" key="5">
    <source>
        <dbReference type="ARBA" id="ARBA00022777"/>
    </source>
</evidence>
<keyword evidence="9" id="KW-0472">Membrane</keyword>
<keyword evidence="9" id="KW-0812">Transmembrane</keyword>
<dbReference type="CDD" id="cd14014">
    <property type="entry name" value="STKc_PknB_like"/>
    <property type="match status" value="1"/>
</dbReference>
<feature type="region of interest" description="Disordered" evidence="8">
    <location>
        <begin position="289"/>
        <end position="338"/>
    </location>
</feature>
<evidence type="ECO:0000313" key="12">
    <source>
        <dbReference type="Proteomes" id="UP000565572"/>
    </source>
</evidence>
<evidence type="ECO:0000256" key="8">
    <source>
        <dbReference type="SAM" id="MobiDB-lite"/>
    </source>
</evidence>
<dbReference type="AlphaFoldDB" id="A0A7W5JX11"/>
<dbReference type="InterPro" id="IPR017441">
    <property type="entry name" value="Protein_kinase_ATP_BS"/>
</dbReference>
<dbReference type="SMART" id="SM00220">
    <property type="entry name" value="S_TKc"/>
    <property type="match status" value="1"/>
</dbReference>
<dbReference type="PANTHER" id="PTHR43289">
    <property type="entry name" value="MITOGEN-ACTIVATED PROTEIN KINASE KINASE KINASE 20-RELATED"/>
    <property type="match status" value="1"/>
</dbReference>
<evidence type="ECO:0000256" key="1">
    <source>
        <dbReference type="ARBA" id="ARBA00012513"/>
    </source>
</evidence>
<protein>
    <recommendedName>
        <fullName evidence="1">non-specific serine/threonine protein kinase</fullName>
        <ecNumber evidence="1">2.7.11.1</ecNumber>
    </recommendedName>
</protein>
<evidence type="ECO:0000256" key="4">
    <source>
        <dbReference type="ARBA" id="ARBA00022741"/>
    </source>
</evidence>
<keyword evidence="4 7" id="KW-0547">Nucleotide-binding</keyword>
<feature type="binding site" evidence="7">
    <location>
        <position position="45"/>
    </location>
    <ligand>
        <name>ATP</name>
        <dbReference type="ChEBI" id="CHEBI:30616"/>
    </ligand>
</feature>
<reference evidence="11 12" key="1">
    <citation type="submission" date="2020-08" db="EMBL/GenBank/DDBJ databases">
        <title>Sequencing the genomes of 1000 actinobacteria strains.</title>
        <authorList>
            <person name="Klenk H.-P."/>
        </authorList>
    </citation>
    <scope>NUCLEOTIDE SEQUENCE [LARGE SCALE GENOMIC DNA]</scope>
    <source>
        <strain evidence="11 12">DSM 11053</strain>
    </source>
</reference>
<dbReference type="RefSeq" id="WP_183339262.1">
    <property type="nucleotide sequence ID" value="NZ_JACHZG010000001.1"/>
</dbReference>
<evidence type="ECO:0000256" key="3">
    <source>
        <dbReference type="ARBA" id="ARBA00022679"/>
    </source>
</evidence>
<dbReference type="GO" id="GO:0005524">
    <property type="term" value="F:ATP binding"/>
    <property type="evidence" value="ECO:0007669"/>
    <property type="project" value="UniProtKB-UniRule"/>
</dbReference>
<dbReference type="InterPro" id="IPR011009">
    <property type="entry name" value="Kinase-like_dom_sf"/>
</dbReference>
<dbReference type="Pfam" id="PF00069">
    <property type="entry name" value="Pkinase"/>
    <property type="match status" value="1"/>
</dbReference>
<evidence type="ECO:0000256" key="2">
    <source>
        <dbReference type="ARBA" id="ARBA00022527"/>
    </source>
</evidence>
<dbReference type="EC" id="2.7.11.1" evidence="1"/>
<sequence>MSGGRPEEVGPQIEGLEYRRRIGTGGYADVFLYRETSLDRDVAVKVVRETGLSEDEATGFVAEAHAMAHLAHPHIVPVFAVGRAAHGRPYLTMPFYPEGTLFDRAQTPLGVAEVLKTGVQIGSAVAYAHGAGILHRDIKPHNILRNQFGPALSDFGIAGTIADVGERIIGMSIPWSPPEVLLDTAAPSVGSDVYSLAATLWHLLTARAPFERAGDTEAALVRRIRLDPLPPLARPDVPAALEGLLRQSMAKDPRDRFSSMASFVHALQDVQRQLRLEPTDVVLVPGRRRSGVAAERTTSRTGADLSGLTRRRSDLDVPEPVDDPPAKPAEPLEQTAPGRPRTPVVLLVLVLVMAAVLLLGLLMLLLRSGGAG</sequence>